<dbReference type="EMBL" id="JH992970">
    <property type="protein sequence ID" value="EKX53511.1"/>
    <property type="molecule type" value="Genomic_DNA"/>
</dbReference>
<keyword evidence="3 6" id="KW-0049">Antioxidant</keyword>
<evidence type="ECO:0000256" key="1">
    <source>
        <dbReference type="ARBA" id="ARBA00010505"/>
    </source>
</evidence>
<dbReference type="PANTHER" id="PTHR10430:SF16">
    <property type="entry name" value="PEROXIREDOXIN-5, MITOCHONDRIAL"/>
    <property type="match status" value="1"/>
</dbReference>
<comment type="similarity">
    <text evidence="1 6">Belongs to the peroxiredoxin family. Prx5 subfamily.</text>
</comment>
<dbReference type="RefSeq" id="XP_005840491.1">
    <property type="nucleotide sequence ID" value="XM_005840434.1"/>
</dbReference>
<organism evidence="8">
    <name type="scientific">Guillardia theta (strain CCMP2712)</name>
    <name type="common">Cryptophyte</name>
    <dbReference type="NCBI Taxonomy" id="905079"/>
    <lineage>
        <taxon>Eukaryota</taxon>
        <taxon>Cryptophyceae</taxon>
        <taxon>Pyrenomonadales</taxon>
        <taxon>Geminigeraceae</taxon>
        <taxon>Guillardia</taxon>
    </lineage>
</organism>
<feature type="domain" description="Thioredoxin" evidence="7">
    <location>
        <begin position="1"/>
        <end position="154"/>
    </location>
</feature>
<dbReference type="InterPro" id="IPR013766">
    <property type="entry name" value="Thioredoxin_domain"/>
</dbReference>
<dbReference type="Pfam" id="PF08534">
    <property type="entry name" value="Redoxin"/>
    <property type="match status" value="1"/>
</dbReference>
<evidence type="ECO:0000313" key="10">
    <source>
        <dbReference type="Proteomes" id="UP000011087"/>
    </source>
</evidence>
<reference evidence="8 10" key="1">
    <citation type="journal article" date="2012" name="Nature">
        <title>Algal genomes reveal evolutionary mosaicism and the fate of nucleomorphs.</title>
        <authorList>
            <consortium name="DOE Joint Genome Institute"/>
            <person name="Curtis B.A."/>
            <person name="Tanifuji G."/>
            <person name="Burki F."/>
            <person name="Gruber A."/>
            <person name="Irimia M."/>
            <person name="Maruyama S."/>
            <person name="Arias M.C."/>
            <person name="Ball S.G."/>
            <person name="Gile G.H."/>
            <person name="Hirakawa Y."/>
            <person name="Hopkins J.F."/>
            <person name="Kuo A."/>
            <person name="Rensing S.A."/>
            <person name="Schmutz J."/>
            <person name="Symeonidi A."/>
            <person name="Elias M."/>
            <person name="Eveleigh R.J."/>
            <person name="Herman E.K."/>
            <person name="Klute M.J."/>
            <person name="Nakayama T."/>
            <person name="Obornik M."/>
            <person name="Reyes-Prieto A."/>
            <person name="Armbrust E.V."/>
            <person name="Aves S.J."/>
            <person name="Beiko R.G."/>
            <person name="Coutinho P."/>
            <person name="Dacks J.B."/>
            <person name="Durnford D.G."/>
            <person name="Fast N.M."/>
            <person name="Green B.R."/>
            <person name="Grisdale C.J."/>
            <person name="Hempel F."/>
            <person name="Henrissat B."/>
            <person name="Hoppner M.P."/>
            <person name="Ishida K."/>
            <person name="Kim E."/>
            <person name="Koreny L."/>
            <person name="Kroth P.G."/>
            <person name="Liu Y."/>
            <person name="Malik S.B."/>
            <person name="Maier U.G."/>
            <person name="McRose D."/>
            <person name="Mock T."/>
            <person name="Neilson J.A."/>
            <person name="Onodera N.T."/>
            <person name="Poole A.M."/>
            <person name="Pritham E.J."/>
            <person name="Richards T.A."/>
            <person name="Rocap G."/>
            <person name="Roy S.W."/>
            <person name="Sarai C."/>
            <person name="Schaack S."/>
            <person name="Shirato S."/>
            <person name="Slamovits C.H."/>
            <person name="Spencer D.F."/>
            <person name="Suzuki S."/>
            <person name="Worden A.Z."/>
            <person name="Zauner S."/>
            <person name="Barry K."/>
            <person name="Bell C."/>
            <person name="Bharti A.K."/>
            <person name="Crow J.A."/>
            <person name="Grimwood J."/>
            <person name="Kramer R."/>
            <person name="Lindquist E."/>
            <person name="Lucas S."/>
            <person name="Salamov A."/>
            <person name="McFadden G.I."/>
            <person name="Lane C.E."/>
            <person name="Keeling P.J."/>
            <person name="Gray M.W."/>
            <person name="Grigoriev I.V."/>
            <person name="Archibald J.M."/>
        </authorList>
    </citation>
    <scope>NUCLEOTIDE SEQUENCE</scope>
    <source>
        <strain evidence="8 10">CCMP2712</strain>
    </source>
</reference>
<dbReference type="GO" id="GO:0008379">
    <property type="term" value="F:thioredoxin peroxidase activity"/>
    <property type="evidence" value="ECO:0007669"/>
    <property type="project" value="InterPro"/>
</dbReference>
<dbReference type="GeneID" id="17310023"/>
<dbReference type="OrthoDB" id="1882547at2759"/>
<reference evidence="9" key="3">
    <citation type="submission" date="2016-03" db="UniProtKB">
        <authorList>
            <consortium name="EnsemblProtists"/>
        </authorList>
    </citation>
    <scope>IDENTIFICATION</scope>
</reference>
<dbReference type="eggNOG" id="KOG0541">
    <property type="taxonomic scope" value="Eukaryota"/>
</dbReference>
<comment type="function">
    <text evidence="6">Thiol-specific peroxidase that catalyzes the reduction of hydrogen peroxide and organic hydroperoxides to water and alcohols, respectively. Plays a role in cell protection against oxidative stress by detoxifying peroxides.</text>
</comment>
<dbReference type="SUPFAM" id="SSF52833">
    <property type="entry name" value="Thioredoxin-like"/>
    <property type="match status" value="1"/>
</dbReference>
<evidence type="ECO:0000256" key="6">
    <source>
        <dbReference type="RuleBase" id="RU366011"/>
    </source>
</evidence>
<dbReference type="CDD" id="cd03013">
    <property type="entry name" value="PRX5_like"/>
    <property type="match status" value="1"/>
</dbReference>
<dbReference type="OMA" id="SAWGKQH"/>
<evidence type="ECO:0000313" key="9">
    <source>
        <dbReference type="EnsemblProtists" id="EKX53511"/>
    </source>
</evidence>
<dbReference type="STRING" id="905079.L1JY58"/>
<evidence type="ECO:0000256" key="4">
    <source>
        <dbReference type="ARBA" id="ARBA00023002"/>
    </source>
</evidence>
<evidence type="ECO:0000256" key="2">
    <source>
        <dbReference type="ARBA" id="ARBA00022559"/>
    </source>
</evidence>
<dbReference type="InterPro" id="IPR036249">
    <property type="entry name" value="Thioredoxin-like_sf"/>
</dbReference>
<dbReference type="EnsemblProtists" id="EKX53511">
    <property type="protein sequence ID" value="EKX53511"/>
    <property type="gene ID" value="GUITHDRAFT_64556"/>
</dbReference>
<dbReference type="Proteomes" id="UP000011087">
    <property type="component" value="Unassembled WGS sequence"/>
</dbReference>
<dbReference type="PANTHER" id="PTHR10430">
    <property type="entry name" value="PEROXIREDOXIN"/>
    <property type="match status" value="1"/>
</dbReference>
<dbReference type="AlphaFoldDB" id="L1JY58"/>
<evidence type="ECO:0000259" key="7">
    <source>
        <dbReference type="PROSITE" id="PS51352"/>
    </source>
</evidence>
<keyword evidence="10" id="KW-1185">Reference proteome</keyword>
<dbReference type="PROSITE" id="PS51352">
    <property type="entry name" value="THIOREDOXIN_2"/>
    <property type="match status" value="1"/>
</dbReference>
<evidence type="ECO:0000256" key="5">
    <source>
        <dbReference type="PIRSR" id="PIRSR637944-1"/>
    </source>
</evidence>
<dbReference type="GO" id="GO:0042744">
    <property type="term" value="P:hydrogen peroxide catabolic process"/>
    <property type="evidence" value="ECO:0007669"/>
    <property type="project" value="TreeGrafter"/>
</dbReference>
<dbReference type="KEGG" id="gtt:GUITHDRAFT_64556"/>
<sequence>MRIPEVPVRVVGAGGGAGEDKSVQQLFQGKKSILFAVPGAFTPICSEQHLPGFLAAHDKLKAQGIDIIACISVNDPFVMAAWGKQQNVEDKVVMIADGNGTFTEAVGQLVDETSYEMGMRSERYAAVFNEQMDCIYFGKDDLSFAENILDFLAGRESERAPEPRQCQCDVFT</sequence>
<keyword evidence="6" id="KW-0676">Redox-active center</keyword>
<dbReference type="GO" id="GO:0045454">
    <property type="term" value="P:cell redox homeostasis"/>
    <property type="evidence" value="ECO:0007669"/>
    <property type="project" value="TreeGrafter"/>
</dbReference>
<keyword evidence="4 6" id="KW-0560">Oxidoreductase</keyword>
<protein>
    <recommendedName>
        <fullName evidence="7">Thioredoxin domain-containing protein</fullName>
    </recommendedName>
</protein>
<dbReference type="InterPro" id="IPR013740">
    <property type="entry name" value="Redoxin"/>
</dbReference>
<accession>L1JY58</accession>
<keyword evidence="2 6" id="KW-0575">Peroxidase</keyword>
<dbReference type="GO" id="GO:0005777">
    <property type="term" value="C:peroxisome"/>
    <property type="evidence" value="ECO:0007669"/>
    <property type="project" value="TreeGrafter"/>
</dbReference>
<dbReference type="HOGENOM" id="CLU_072440_1_2_1"/>
<dbReference type="PaxDb" id="55529-EKX53511"/>
<gene>
    <name evidence="8" type="ORF">GUITHDRAFT_64556</name>
</gene>
<dbReference type="Gene3D" id="3.40.30.10">
    <property type="entry name" value="Glutaredoxin"/>
    <property type="match status" value="1"/>
</dbReference>
<dbReference type="GO" id="GO:0034599">
    <property type="term" value="P:cellular response to oxidative stress"/>
    <property type="evidence" value="ECO:0007669"/>
    <property type="project" value="InterPro"/>
</dbReference>
<evidence type="ECO:0000256" key="3">
    <source>
        <dbReference type="ARBA" id="ARBA00022862"/>
    </source>
</evidence>
<feature type="active site" description="Cysteine sulfenic acid (-SOH) intermediate" evidence="5">
    <location>
        <position position="45"/>
    </location>
</feature>
<proteinExistence type="inferred from homology"/>
<dbReference type="InterPro" id="IPR037944">
    <property type="entry name" value="PRX5-like"/>
</dbReference>
<name>L1JY58_GUITC</name>
<dbReference type="GO" id="GO:0005739">
    <property type="term" value="C:mitochondrion"/>
    <property type="evidence" value="ECO:0007669"/>
    <property type="project" value="TreeGrafter"/>
</dbReference>
<evidence type="ECO:0000313" key="8">
    <source>
        <dbReference type="EMBL" id="EKX53511.1"/>
    </source>
</evidence>
<reference evidence="10" key="2">
    <citation type="submission" date="2012-11" db="EMBL/GenBank/DDBJ databases">
        <authorList>
            <person name="Kuo A."/>
            <person name="Curtis B.A."/>
            <person name="Tanifuji G."/>
            <person name="Burki F."/>
            <person name="Gruber A."/>
            <person name="Irimia M."/>
            <person name="Maruyama S."/>
            <person name="Arias M.C."/>
            <person name="Ball S.G."/>
            <person name="Gile G.H."/>
            <person name="Hirakawa Y."/>
            <person name="Hopkins J.F."/>
            <person name="Rensing S.A."/>
            <person name="Schmutz J."/>
            <person name="Symeonidi A."/>
            <person name="Elias M."/>
            <person name="Eveleigh R.J."/>
            <person name="Herman E.K."/>
            <person name="Klute M.J."/>
            <person name="Nakayama T."/>
            <person name="Obornik M."/>
            <person name="Reyes-Prieto A."/>
            <person name="Armbrust E.V."/>
            <person name="Aves S.J."/>
            <person name="Beiko R.G."/>
            <person name="Coutinho P."/>
            <person name="Dacks J.B."/>
            <person name="Durnford D.G."/>
            <person name="Fast N.M."/>
            <person name="Green B.R."/>
            <person name="Grisdale C."/>
            <person name="Hempe F."/>
            <person name="Henrissat B."/>
            <person name="Hoppner M.P."/>
            <person name="Ishida K.-I."/>
            <person name="Kim E."/>
            <person name="Koreny L."/>
            <person name="Kroth P.G."/>
            <person name="Liu Y."/>
            <person name="Malik S.-B."/>
            <person name="Maier U.G."/>
            <person name="McRose D."/>
            <person name="Mock T."/>
            <person name="Neilson J.A."/>
            <person name="Onodera N.T."/>
            <person name="Poole A.M."/>
            <person name="Pritham E.J."/>
            <person name="Richards T.A."/>
            <person name="Rocap G."/>
            <person name="Roy S.W."/>
            <person name="Sarai C."/>
            <person name="Schaack S."/>
            <person name="Shirato S."/>
            <person name="Slamovits C.H."/>
            <person name="Spencer D.F."/>
            <person name="Suzuki S."/>
            <person name="Worden A.Z."/>
            <person name="Zauner S."/>
            <person name="Barry K."/>
            <person name="Bell C."/>
            <person name="Bharti A.K."/>
            <person name="Crow J.A."/>
            <person name="Grimwood J."/>
            <person name="Kramer R."/>
            <person name="Lindquist E."/>
            <person name="Lucas S."/>
            <person name="Salamov A."/>
            <person name="McFadden G.I."/>
            <person name="Lane C.E."/>
            <person name="Keeling P.J."/>
            <person name="Gray M.W."/>
            <person name="Grigoriev I.V."/>
            <person name="Archibald J.M."/>
        </authorList>
    </citation>
    <scope>NUCLEOTIDE SEQUENCE</scope>
    <source>
        <strain evidence="10">CCMP2712</strain>
    </source>
</reference>